<evidence type="ECO:0000313" key="3">
    <source>
        <dbReference type="EMBL" id="AKQ44745.1"/>
    </source>
</evidence>
<dbReference type="SUPFAM" id="SSF55681">
    <property type="entry name" value="Class II aaRS and biotin synthetases"/>
    <property type="match status" value="1"/>
</dbReference>
<feature type="domain" description="BPL/LPL catalytic" evidence="2">
    <location>
        <begin position="3"/>
        <end position="188"/>
    </location>
</feature>
<sequence length="255" mass="28074">MQKFSVNTLFIGQQLVFMPECASTNTEAHVLLNKNGATDGCVIVAGAQTGGRGQRGNTWDVEPDKNITLSVILKPSFLEAQHQFALNIAVALAALDLLLEVLPPGSSVKWPNDLYHQDKKLGGILIENTISGRYLQHSVVGMGINVNQVSFAHERATSLALLAGQEFPLTALTGKLLENLERRYLALRAGAAGAQKQEFLQHLYRYQEWHNFEVQGQIVKGQIAGIDAAGRLALLIEQKLQFFQFQEVKFVIGDH</sequence>
<dbReference type="PROSITE" id="PS51733">
    <property type="entry name" value="BPL_LPL_CATALYTIC"/>
    <property type="match status" value="1"/>
</dbReference>
<dbReference type="CDD" id="cd16442">
    <property type="entry name" value="BPL"/>
    <property type="match status" value="1"/>
</dbReference>
<dbReference type="EMBL" id="CP010777">
    <property type="protein sequence ID" value="AKQ44745.1"/>
    <property type="molecule type" value="Genomic_DNA"/>
</dbReference>
<dbReference type="PANTHER" id="PTHR12835">
    <property type="entry name" value="BIOTIN PROTEIN LIGASE"/>
    <property type="match status" value="1"/>
</dbReference>
<dbReference type="GO" id="GO:0005737">
    <property type="term" value="C:cytoplasm"/>
    <property type="evidence" value="ECO:0007669"/>
    <property type="project" value="TreeGrafter"/>
</dbReference>
<protein>
    <submittedName>
        <fullName evidence="3">Biotin--acetyl-CoA-carboxylase ligase</fullName>
    </submittedName>
</protein>
<reference evidence="3 4" key="1">
    <citation type="submission" date="2015-01" db="EMBL/GenBank/DDBJ databases">
        <title>Rufibacter sp./DG31D/ whole genome sequencing.</title>
        <authorList>
            <person name="Kim M.K."/>
            <person name="Srinivasan S."/>
            <person name="Lee J.-J."/>
        </authorList>
    </citation>
    <scope>NUCLEOTIDE SEQUENCE [LARGE SCALE GENOMIC DNA]</scope>
    <source>
        <strain evidence="3 4">DG31D</strain>
    </source>
</reference>
<dbReference type="AlphaFoldDB" id="A0A0H4VGL6"/>
<dbReference type="NCBIfam" id="TIGR00121">
    <property type="entry name" value="birA_ligase"/>
    <property type="match status" value="1"/>
</dbReference>
<proteinExistence type="predicted"/>
<dbReference type="InterPro" id="IPR045864">
    <property type="entry name" value="aa-tRNA-synth_II/BPL/LPL"/>
</dbReference>
<evidence type="ECO:0000256" key="1">
    <source>
        <dbReference type="ARBA" id="ARBA00022598"/>
    </source>
</evidence>
<dbReference type="KEGG" id="ruf:TH63_02470"/>
<accession>A0A0H4VGL6</accession>
<name>A0A0H4VGL6_9BACT</name>
<dbReference type="STRING" id="1379910.TH63_02470"/>
<dbReference type="PATRIC" id="fig|1379910.4.peg.529"/>
<dbReference type="Gene3D" id="3.30.930.10">
    <property type="entry name" value="Bira Bifunctional Protein, Domain 2"/>
    <property type="match status" value="1"/>
</dbReference>
<evidence type="ECO:0000313" key="4">
    <source>
        <dbReference type="Proteomes" id="UP000036458"/>
    </source>
</evidence>
<dbReference type="GO" id="GO:0004077">
    <property type="term" value="F:biotin--[biotin carboxyl-carrier protein] ligase activity"/>
    <property type="evidence" value="ECO:0007669"/>
    <property type="project" value="InterPro"/>
</dbReference>
<dbReference type="InterPro" id="IPR004143">
    <property type="entry name" value="BPL_LPL_catalytic"/>
</dbReference>
<evidence type="ECO:0000259" key="2">
    <source>
        <dbReference type="PROSITE" id="PS51733"/>
    </source>
</evidence>
<keyword evidence="1 3" id="KW-0436">Ligase</keyword>
<keyword evidence="4" id="KW-1185">Reference proteome</keyword>
<dbReference type="Proteomes" id="UP000036458">
    <property type="component" value="Chromosome"/>
</dbReference>
<gene>
    <name evidence="3" type="ORF">TH63_02470</name>
</gene>
<dbReference type="Pfam" id="PF03099">
    <property type="entry name" value="BPL_LplA_LipB"/>
    <property type="match status" value="1"/>
</dbReference>
<dbReference type="PANTHER" id="PTHR12835:SF5">
    <property type="entry name" value="BIOTIN--PROTEIN LIGASE"/>
    <property type="match status" value="1"/>
</dbReference>
<organism evidence="3 4">
    <name type="scientific">Rufibacter radiotolerans</name>
    <dbReference type="NCBI Taxonomy" id="1379910"/>
    <lineage>
        <taxon>Bacteria</taxon>
        <taxon>Pseudomonadati</taxon>
        <taxon>Bacteroidota</taxon>
        <taxon>Cytophagia</taxon>
        <taxon>Cytophagales</taxon>
        <taxon>Hymenobacteraceae</taxon>
        <taxon>Rufibacter</taxon>
    </lineage>
</organism>
<dbReference type="InterPro" id="IPR004408">
    <property type="entry name" value="Biotin_CoA_COase_ligase"/>
</dbReference>